<dbReference type="Proteomes" id="UP001285908">
    <property type="component" value="Unassembled WGS sequence"/>
</dbReference>
<feature type="region of interest" description="Disordered" evidence="2">
    <location>
        <begin position="1"/>
        <end position="39"/>
    </location>
</feature>
<sequence length="221" mass="24637">MTHSRPRIGGARKPIPQAGVRKPSPRAKPVVDKTATRPTTCAYAWQAAVVLKDEESEESDSSSESESDSSDSSDSSEDLSPIHRGARPKASVAHPKLKPSALPAPAAPAHTESEIENLMIIGREQVEKKLKDRINEEKDKNRLLEKQMTTFENYKKYLAKLKDLEEELTKLKEESSLNATIVSDLAEDFRKSTMEWAALFEKYAGDLGISVFDIRRLADAW</sequence>
<dbReference type="RefSeq" id="XP_062688216.1">
    <property type="nucleotide sequence ID" value="XM_062838447.1"/>
</dbReference>
<dbReference type="EMBL" id="JAULSX010000010">
    <property type="protein sequence ID" value="KAK3485312.1"/>
    <property type="molecule type" value="Genomic_DNA"/>
</dbReference>
<dbReference type="GeneID" id="87876069"/>
<protein>
    <submittedName>
        <fullName evidence="3">Uncharacterized protein</fullName>
    </submittedName>
</protein>
<gene>
    <name evidence="3" type="ORF">B0T23DRAFT_399895</name>
</gene>
<evidence type="ECO:0000313" key="4">
    <source>
        <dbReference type="Proteomes" id="UP001285908"/>
    </source>
</evidence>
<evidence type="ECO:0000256" key="2">
    <source>
        <dbReference type="SAM" id="MobiDB-lite"/>
    </source>
</evidence>
<dbReference type="AlphaFoldDB" id="A0AAJ0MLV1"/>
<evidence type="ECO:0000313" key="3">
    <source>
        <dbReference type="EMBL" id="KAK3485312.1"/>
    </source>
</evidence>
<feature type="coiled-coil region" evidence="1">
    <location>
        <begin position="127"/>
        <end position="174"/>
    </location>
</feature>
<evidence type="ECO:0000256" key="1">
    <source>
        <dbReference type="SAM" id="Coils"/>
    </source>
</evidence>
<feature type="compositionally biased region" description="Acidic residues" evidence="2">
    <location>
        <begin position="54"/>
        <end position="77"/>
    </location>
</feature>
<feature type="region of interest" description="Disordered" evidence="2">
    <location>
        <begin position="51"/>
        <end position="110"/>
    </location>
</feature>
<reference evidence="3 4" key="1">
    <citation type="journal article" date="2023" name="Mol. Phylogenet. Evol.">
        <title>Genome-scale phylogeny and comparative genomics of the fungal order Sordariales.</title>
        <authorList>
            <person name="Hensen N."/>
            <person name="Bonometti L."/>
            <person name="Westerberg I."/>
            <person name="Brannstrom I.O."/>
            <person name="Guillou S."/>
            <person name="Cros-Aarteil S."/>
            <person name="Calhoun S."/>
            <person name="Haridas S."/>
            <person name="Kuo A."/>
            <person name="Mondo S."/>
            <person name="Pangilinan J."/>
            <person name="Riley R."/>
            <person name="LaButti K."/>
            <person name="Andreopoulos B."/>
            <person name="Lipzen A."/>
            <person name="Chen C."/>
            <person name="Yan M."/>
            <person name="Daum C."/>
            <person name="Ng V."/>
            <person name="Clum A."/>
            <person name="Steindorff A."/>
            <person name="Ohm R.A."/>
            <person name="Martin F."/>
            <person name="Silar P."/>
            <person name="Natvig D.O."/>
            <person name="Lalanne C."/>
            <person name="Gautier V."/>
            <person name="Ament-Velasquez S.L."/>
            <person name="Kruys A."/>
            <person name="Hutchinson M.I."/>
            <person name="Powell A.J."/>
            <person name="Barry K."/>
            <person name="Miller A.N."/>
            <person name="Grigoriev I.V."/>
            <person name="Debuchy R."/>
            <person name="Gladieux P."/>
            <person name="Hiltunen Thoren M."/>
            <person name="Johannesson H."/>
        </authorList>
    </citation>
    <scope>NUCLEOTIDE SEQUENCE [LARGE SCALE GENOMIC DNA]</scope>
    <source>
        <strain evidence="3 4">FGSC 10403</strain>
    </source>
</reference>
<name>A0AAJ0MLV1_9PEZI</name>
<comment type="caution">
    <text evidence="3">The sequence shown here is derived from an EMBL/GenBank/DDBJ whole genome shotgun (WGS) entry which is preliminary data.</text>
</comment>
<organism evidence="3 4">
    <name type="scientific">Neurospora hispaniola</name>
    <dbReference type="NCBI Taxonomy" id="588809"/>
    <lineage>
        <taxon>Eukaryota</taxon>
        <taxon>Fungi</taxon>
        <taxon>Dikarya</taxon>
        <taxon>Ascomycota</taxon>
        <taxon>Pezizomycotina</taxon>
        <taxon>Sordariomycetes</taxon>
        <taxon>Sordariomycetidae</taxon>
        <taxon>Sordariales</taxon>
        <taxon>Sordariaceae</taxon>
        <taxon>Neurospora</taxon>
    </lineage>
</organism>
<proteinExistence type="predicted"/>
<feature type="compositionally biased region" description="Low complexity" evidence="2">
    <location>
        <begin position="98"/>
        <end position="110"/>
    </location>
</feature>
<keyword evidence="1" id="KW-0175">Coiled coil</keyword>
<accession>A0AAJ0MLV1</accession>
<keyword evidence="4" id="KW-1185">Reference proteome</keyword>